<dbReference type="InterPro" id="IPR003425">
    <property type="entry name" value="CCB3/YggT"/>
</dbReference>
<keyword evidence="2" id="KW-1133">Transmembrane helix</keyword>
<dbReference type="Pfam" id="PF02325">
    <property type="entry name" value="CCB3_YggT"/>
    <property type="match status" value="2"/>
</dbReference>
<name>A0A317MVD5_9GAMM</name>
<feature type="transmembrane region" description="Helical" evidence="2">
    <location>
        <begin position="12"/>
        <end position="32"/>
    </location>
</feature>
<dbReference type="EMBL" id="QGTJ01000004">
    <property type="protein sequence ID" value="PWV62305.1"/>
    <property type="molecule type" value="Genomic_DNA"/>
</dbReference>
<dbReference type="GO" id="GO:0016020">
    <property type="term" value="C:membrane"/>
    <property type="evidence" value="ECO:0007669"/>
    <property type="project" value="InterPro"/>
</dbReference>
<dbReference type="PANTHER" id="PTHR33219:SF14">
    <property type="entry name" value="PROTEIN COFACTOR ASSEMBLY OF COMPLEX C SUBUNIT B CCB3, CHLOROPLASTIC-RELATED"/>
    <property type="match status" value="1"/>
</dbReference>
<evidence type="ECO:0000313" key="4">
    <source>
        <dbReference type="Proteomes" id="UP000246569"/>
    </source>
</evidence>
<comment type="similarity">
    <text evidence="1">Belongs to the YggT family.</text>
</comment>
<keyword evidence="4" id="KW-1185">Reference proteome</keyword>
<proteinExistence type="inferred from homology"/>
<evidence type="ECO:0000256" key="2">
    <source>
        <dbReference type="SAM" id="Phobius"/>
    </source>
</evidence>
<organism evidence="3 4">
    <name type="scientific">Plasticicumulans acidivorans</name>
    <dbReference type="NCBI Taxonomy" id="886464"/>
    <lineage>
        <taxon>Bacteria</taxon>
        <taxon>Pseudomonadati</taxon>
        <taxon>Pseudomonadota</taxon>
        <taxon>Gammaproteobacteria</taxon>
        <taxon>Candidatus Competibacteraceae</taxon>
        <taxon>Plasticicumulans</taxon>
    </lineage>
</organism>
<feature type="transmembrane region" description="Helical" evidence="2">
    <location>
        <begin position="164"/>
        <end position="184"/>
    </location>
</feature>
<dbReference type="Proteomes" id="UP000246569">
    <property type="component" value="Unassembled WGS sequence"/>
</dbReference>
<accession>A0A317MVD5</accession>
<dbReference type="OrthoDB" id="9806665at2"/>
<evidence type="ECO:0000256" key="1">
    <source>
        <dbReference type="ARBA" id="ARBA00010894"/>
    </source>
</evidence>
<keyword evidence="2" id="KW-0472">Membrane</keyword>
<protein>
    <submittedName>
        <fullName evidence="3">YggT family protein</fullName>
    </submittedName>
</protein>
<keyword evidence="2" id="KW-0812">Transmembrane</keyword>
<evidence type="ECO:0000313" key="3">
    <source>
        <dbReference type="EMBL" id="PWV62305.1"/>
    </source>
</evidence>
<comment type="caution">
    <text evidence="3">The sequence shown here is derived from an EMBL/GenBank/DDBJ whole genome shotgun (WGS) entry which is preliminary data.</text>
</comment>
<gene>
    <name evidence="3" type="ORF">C7443_104100</name>
</gene>
<feature type="transmembrane region" description="Helical" evidence="2">
    <location>
        <begin position="98"/>
        <end position="121"/>
    </location>
</feature>
<dbReference type="PANTHER" id="PTHR33219">
    <property type="entry name" value="YLMG HOMOLOG PROTEIN 2, CHLOROPLASTIC"/>
    <property type="match status" value="1"/>
</dbReference>
<dbReference type="AlphaFoldDB" id="A0A317MVD5"/>
<reference evidence="3 4" key="1">
    <citation type="submission" date="2018-05" db="EMBL/GenBank/DDBJ databases">
        <title>Genomic Encyclopedia of Type Strains, Phase IV (KMG-IV): sequencing the most valuable type-strain genomes for metagenomic binning, comparative biology and taxonomic classification.</title>
        <authorList>
            <person name="Goeker M."/>
        </authorList>
    </citation>
    <scope>NUCLEOTIDE SEQUENCE [LARGE SCALE GENOMIC DNA]</scope>
    <source>
        <strain evidence="3 4">DSM 23606</strain>
    </source>
</reference>
<feature type="transmembrane region" description="Helical" evidence="2">
    <location>
        <begin position="65"/>
        <end position="86"/>
    </location>
</feature>
<sequence length="194" mass="21726">MNGAPYFNNAGIFLIQTAFGFYILALLLRFLLQWVRADFYNPLVQFLVRVTNPPLIPLRRSIPGLFGLDLACLLLMLALQIIEWLLVLNLGGLPSNPFGVLVLALAELLGLTLQVFLWAVIIQALMSWFVRDPRNPLYGVLYRLTAPVLRPVQRVLPLFGGVDLSPLIALVVLQLMHMLLIAPIRDLGFALLRS</sequence>
<dbReference type="RefSeq" id="WP_110018140.1">
    <property type="nucleotide sequence ID" value="NZ_QGTJ01000004.1"/>
</dbReference>